<sequence>MRRVVCLQSVDRAVWGRSFSLVYSLCVAQPEPLGDRLYSETRGFVEEHVRGLLRRVAASDTVPLGDPDDGLLARYADAWAEFRQGAVNLNNMFSYLNLQFVNQHKPTDAEIMYGSAASVEGGEIGEEEAGAERIAGEDSRRLEVGELCLAAWERLLLRPLAQQLTARLVAALSEARWNPPPLDSERSRLLRALISSAVEARAARAEPLALYEEVALRPYLEAASCDHERAACELLADGDVSHYMRHALEGLHRELRLADAFLHPSSKDAVRSCYESAAVAPHLLALHAHAEPLLQAAAASTGTDAAERRDDLRRLYALLRPLGPNALRPLVDAAHAHVVREGTAMLGRTVADDAHTHFVESVLALQRKYARLFADVFDGDQAFFAALDRACSVCVNARPEPHLPPRAPDLLSRYCDSLLRKRPPGAGNPQLTEAEAEEKLSAAIIVFKYVDDKDYFQKYYARALAKRLIQQASASMEQEEAMINRLKAACGYEFTNKLHRMFTDVALSADLNAKFQWHVRNEANAADSGAAHLYVQVLQAGAWPLAGAHAQHGATHPPPLPLPAPLERPARLFEQFYRASFNGRRLAWLQHLCTGELRTRYTPRFYHITATATQCALLLSFDTVDEWNARELRDSLQLSQEAWLRALRPAVDSGLLILIGDADPPESQTEEARATLRLNTAFSSKRTKLRLACAPPAAGATAATGTSTAATTAVADCDDDRKMFLQAAIVRVMKRRKVCAHNELLQEVLVAARGLFSPSVALIKKCIEALIDKQYLERAPAQHDTYNYLA</sequence>
<dbReference type="InterPro" id="IPR016158">
    <property type="entry name" value="Cullin_homology"/>
</dbReference>
<dbReference type="PROSITE" id="PS50069">
    <property type="entry name" value="CULLIN_2"/>
    <property type="match status" value="1"/>
</dbReference>
<dbReference type="Proteomes" id="UP000299102">
    <property type="component" value="Unassembled WGS sequence"/>
</dbReference>
<dbReference type="InterPro" id="IPR019559">
    <property type="entry name" value="Cullin_neddylation_domain"/>
</dbReference>
<dbReference type="STRING" id="151549.A0A4C1SV10"/>
<comment type="caution">
    <text evidence="8">The sequence shown here is derived from an EMBL/GenBank/DDBJ whole genome shotgun (WGS) entry which is preliminary data.</text>
</comment>
<dbReference type="GO" id="GO:0031461">
    <property type="term" value="C:cullin-RING ubiquitin ligase complex"/>
    <property type="evidence" value="ECO:0007669"/>
    <property type="project" value="InterPro"/>
</dbReference>
<dbReference type="Pfam" id="PF00888">
    <property type="entry name" value="Cullin"/>
    <property type="match status" value="1"/>
</dbReference>
<dbReference type="FunFam" id="1.10.10.10:FF:000014">
    <property type="entry name" value="Cullin 1"/>
    <property type="match status" value="1"/>
</dbReference>
<evidence type="ECO:0000256" key="1">
    <source>
        <dbReference type="ARBA" id="ARBA00004906"/>
    </source>
</evidence>
<dbReference type="GO" id="GO:0005634">
    <property type="term" value="C:nucleus"/>
    <property type="evidence" value="ECO:0007669"/>
    <property type="project" value="UniProtKB-ARBA"/>
</dbReference>
<feature type="domain" description="Cullin family profile" evidence="7">
    <location>
        <begin position="406"/>
        <end position="651"/>
    </location>
</feature>
<dbReference type="Gene3D" id="3.30.230.130">
    <property type="entry name" value="Cullin, Chain C, Domain 2"/>
    <property type="match status" value="1"/>
</dbReference>
<dbReference type="Gene3D" id="1.10.10.10">
    <property type="entry name" value="Winged helix-like DNA-binding domain superfamily/Winged helix DNA-binding domain"/>
    <property type="match status" value="1"/>
</dbReference>
<dbReference type="InterPro" id="IPR001373">
    <property type="entry name" value="Cullin_N"/>
</dbReference>
<keyword evidence="3" id="KW-1017">Isopeptide bond</keyword>
<dbReference type="InterPro" id="IPR045093">
    <property type="entry name" value="Cullin"/>
</dbReference>
<comment type="similarity">
    <text evidence="2 5 6">Belongs to the cullin family.</text>
</comment>
<keyword evidence="9" id="KW-1185">Reference proteome</keyword>
<dbReference type="SUPFAM" id="SSF74788">
    <property type="entry name" value="Cullin repeat-like"/>
    <property type="match status" value="1"/>
</dbReference>
<name>A0A4C1SV10_EUMVA</name>
<organism evidence="8 9">
    <name type="scientific">Eumeta variegata</name>
    <name type="common">Bagworm moth</name>
    <name type="synonym">Eumeta japonica</name>
    <dbReference type="NCBI Taxonomy" id="151549"/>
    <lineage>
        <taxon>Eukaryota</taxon>
        <taxon>Metazoa</taxon>
        <taxon>Ecdysozoa</taxon>
        <taxon>Arthropoda</taxon>
        <taxon>Hexapoda</taxon>
        <taxon>Insecta</taxon>
        <taxon>Pterygota</taxon>
        <taxon>Neoptera</taxon>
        <taxon>Endopterygota</taxon>
        <taxon>Lepidoptera</taxon>
        <taxon>Glossata</taxon>
        <taxon>Ditrysia</taxon>
        <taxon>Tineoidea</taxon>
        <taxon>Psychidae</taxon>
        <taxon>Oiketicinae</taxon>
        <taxon>Eumeta</taxon>
    </lineage>
</organism>
<dbReference type="InterPro" id="IPR059120">
    <property type="entry name" value="Cullin-like_AB"/>
</dbReference>
<dbReference type="InterPro" id="IPR036388">
    <property type="entry name" value="WH-like_DNA-bd_sf"/>
</dbReference>
<dbReference type="SUPFAM" id="SSF46785">
    <property type="entry name" value="Winged helix' DNA-binding domain"/>
    <property type="match status" value="1"/>
</dbReference>
<evidence type="ECO:0000313" key="8">
    <source>
        <dbReference type="EMBL" id="GBP05177.1"/>
    </source>
</evidence>
<dbReference type="PANTHER" id="PTHR11932">
    <property type="entry name" value="CULLIN"/>
    <property type="match status" value="1"/>
</dbReference>
<dbReference type="SMART" id="SM00182">
    <property type="entry name" value="CULLIN"/>
    <property type="match status" value="1"/>
</dbReference>
<dbReference type="OrthoDB" id="27073at2759"/>
<evidence type="ECO:0000256" key="3">
    <source>
        <dbReference type="ARBA" id="ARBA00022499"/>
    </source>
</evidence>
<proteinExistence type="inferred from homology"/>
<dbReference type="InterPro" id="IPR016159">
    <property type="entry name" value="Cullin_repeat-like_dom_sf"/>
</dbReference>
<evidence type="ECO:0000256" key="6">
    <source>
        <dbReference type="RuleBase" id="RU003829"/>
    </source>
</evidence>
<comment type="pathway">
    <text evidence="1">Protein modification; protein ubiquitination.</text>
</comment>
<reference evidence="8 9" key="1">
    <citation type="journal article" date="2019" name="Commun. Biol.">
        <title>The bagworm genome reveals a unique fibroin gene that provides high tensile strength.</title>
        <authorList>
            <person name="Kono N."/>
            <person name="Nakamura H."/>
            <person name="Ohtoshi R."/>
            <person name="Tomita M."/>
            <person name="Numata K."/>
            <person name="Arakawa K."/>
        </authorList>
    </citation>
    <scope>NUCLEOTIDE SEQUENCE [LARGE SCALE GENOMIC DNA]</scope>
</reference>
<evidence type="ECO:0000259" key="7">
    <source>
        <dbReference type="PROSITE" id="PS50069"/>
    </source>
</evidence>
<dbReference type="AlphaFoldDB" id="A0A4C1SV10"/>
<dbReference type="Pfam" id="PF10557">
    <property type="entry name" value="Cullin_Nedd8"/>
    <property type="match status" value="1"/>
</dbReference>
<accession>A0A4C1SV10</accession>
<dbReference type="GO" id="GO:0031625">
    <property type="term" value="F:ubiquitin protein ligase binding"/>
    <property type="evidence" value="ECO:0007669"/>
    <property type="project" value="InterPro"/>
</dbReference>
<dbReference type="FunFam" id="1.20.1310.10:FF:000012">
    <property type="entry name" value="Cullin 2"/>
    <property type="match status" value="1"/>
</dbReference>
<dbReference type="SUPFAM" id="SSF75632">
    <property type="entry name" value="Cullin homology domain"/>
    <property type="match status" value="1"/>
</dbReference>
<gene>
    <name evidence="8" type="primary">Cul2</name>
    <name evidence="8" type="ORF">EVAR_69640_1</name>
</gene>
<evidence type="ECO:0000256" key="5">
    <source>
        <dbReference type="PROSITE-ProRule" id="PRU00330"/>
    </source>
</evidence>
<dbReference type="PROSITE" id="PS01256">
    <property type="entry name" value="CULLIN_1"/>
    <property type="match status" value="1"/>
</dbReference>
<protein>
    <submittedName>
        <fullName evidence="8">Cullin-2</fullName>
    </submittedName>
</protein>
<dbReference type="GO" id="GO:0006511">
    <property type="term" value="P:ubiquitin-dependent protein catabolic process"/>
    <property type="evidence" value="ECO:0007669"/>
    <property type="project" value="InterPro"/>
</dbReference>
<dbReference type="Gene3D" id="1.20.1310.10">
    <property type="entry name" value="Cullin Repeats"/>
    <property type="match status" value="4"/>
</dbReference>
<evidence type="ECO:0000256" key="2">
    <source>
        <dbReference type="ARBA" id="ARBA00006019"/>
    </source>
</evidence>
<dbReference type="EMBL" id="BGZK01003869">
    <property type="protein sequence ID" value="GBP05177.1"/>
    <property type="molecule type" value="Genomic_DNA"/>
</dbReference>
<dbReference type="Pfam" id="PF26557">
    <property type="entry name" value="Cullin_AB"/>
    <property type="match status" value="1"/>
</dbReference>
<dbReference type="InterPro" id="IPR016157">
    <property type="entry name" value="Cullin_CS"/>
</dbReference>
<keyword evidence="4" id="KW-0832">Ubl conjugation</keyword>
<evidence type="ECO:0000313" key="9">
    <source>
        <dbReference type="Proteomes" id="UP000299102"/>
    </source>
</evidence>
<dbReference type="InterPro" id="IPR036390">
    <property type="entry name" value="WH_DNA-bd_sf"/>
</dbReference>
<evidence type="ECO:0000256" key="4">
    <source>
        <dbReference type="ARBA" id="ARBA00022843"/>
    </source>
</evidence>
<dbReference type="SMART" id="SM00884">
    <property type="entry name" value="Cullin_Nedd8"/>
    <property type="match status" value="1"/>
</dbReference>
<dbReference type="InterPro" id="IPR036317">
    <property type="entry name" value="Cullin_homology_sf"/>
</dbReference>